<reference evidence="2" key="1">
    <citation type="journal article" date="2014" name="Int. J. Syst. Evol. Microbiol.">
        <title>Complete genome sequence of Corynebacterium casei LMG S-19264T (=DSM 44701T), isolated from a smear-ripened cheese.</title>
        <authorList>
            <consortium name="US DOE Joint Genome Institute (JGI-PGF)"/>
            <person name="Walter F."/>
            <person name="Albersmeier A."/>
            <person name="Kalinowski J."/>
            <person name="Ruckert C."/>
        </authorList>
    </citation>
    <scope>NUCLEOTIDE SEQUENCE</scope>
    <source>
        <strain evidence="2">VKM B-2789</strain>
    </source>
</reference>
<evidence type="ECO:0000256" key="1">
    <source>
        <dbReference type="SAM" id="SignalP"/>
    </source>
</evidence>
<comment type="caution">
    <text evidence="2">The sequence shown here is derived from an EMBL/GenBank/DDBJ whole genome shotgun (WGS) entry which is preliminary data.</text>
</comment>
<name>A0A9W6JYQ9_9HYPH</name>
<gene>
    <name evidence="2" type="ORF">GCM10017653_26150</name>
</gene>
<dbReference type="AlphaFoldDB" id="A0A9W6JYQ9"/>
<proteinExistence type="predicted"/>
<dbReference type="RefSeq" id="WP_213364434.1">
    <property type="nucleotide sequence ID" value="NZ_BSFM01000014.1"/>
</dbReference>
<accession>A0A9W6JYQ9</accession>
<evidence type="ECO:0000313" key="2">
    <source>
        <dbReference type="EMBL" id="GLK84545.1"/>
    </source>
</evidence>
<feature type="signal peptide" evidence="1">
    <location>
        <begin position="1"/>
        <end position="26"/>
    </location>
</feature>
<protein>
    <submittedName>
        <fullName evidence="2">Uncharacterized protein</fullName>
    </submittedName>
</protein>
<reference evidence="2" key="2">
    <citation type="submission" date="2023-01" db="EMBL/GenBank/DDBJ databases">
        <authorList>
            <person name="Sun Q."/>
            <person name="Evtushenko L."/>
        </authorList>
    </citation>
    <scope>NUCLEOTIDE SEQUENCE</scope>
    <source>
        <strain evidence="2">VKM B-2789</strain>
    </source>
</reference>
<dbReference type="Proteomes" id="UP001143330">
    <property type="component" value="Unassembled WGS sequence"/>
</dbReference>
<evidence type="ECO:0000313" key="3">
    <source>
        <dbReference type="Proteomes" id="UP001143330"/>
    </source>
</evidence>
<feature type="chain" id="PRO_5040758442" evidence="1">
    <location>
        <begin position="27"/>
        <end position="98"/>
    </location>
</feature>
<keyword evidence="1" id="KW-0732">Signal</keyword>
<keyword evidence="3" id="KW-1185">Reference proteome</keyword>
<sequence>MRKIHILTFGVASLCLSILLPSQSFAAYTCMNPAICRAVCGAPTCGQITARDADMRALDAPAAKLAASPGKPAAGKTYTCMNPAICRAVCGSPTCGTP</sequence>
<dbReference type="EMBL" id="BSFM01000014">
    <property type="protein sequence ID" value="GLK84545.1"/>
    <property type="molecule type" value="Genomic_DNA"/>
</dbReference>
<organism evidence="2 3">
    <name type="scientific">Ancylobacter defluvii</name>
    <dbReference type="NCBI Taxonomy" id="1282440"/>
    <lineage>
        <taxon>Bacteria</taxon>
        <taxon>Pseudomonadati</taxon>
        <taxon>Pseudomonadota</taxon>
        <taxon>Alphaproteobacteria</taxon>
        <taxon>Hyphomicrobiales</taxon>
        <taxon>Xanthobacteraceae</taxon>
        <taxon>Ancylobacter</taxon>
    </lineage>
</organism>